<evidence type="ECO:0000259" key="2">
    <source>
        <dbReference type="Pfam" id="PF00582"/>
    </source>
</evidence>
<dbReference type="PANTHER" id="PTHR46268">
    <property type="entry name" value="STRESS RESPONSE PROTEIN NHAX"/>
    <property type="match status" value="1"/>
</dbReference>
<dbReference type="PANTHER" id="PTHR46268:SF6">
    <property type="entry name" value="UNIVERSAL STRESS PROTEIN UP12"/>
    <property type="match status" value="1"/>
</dbReference>
<dbReference type="EMBL" id="JAHUZE010000001">
    <property type="protein sequence ID" value="MBV7378133.1"/>
    <property type="molecule type" value="Genomic_DNA"/>
</dbReference>
<reference evidence="3 4" key="1">
    <citation type="submission" date="2021-05" db="EMBL/GenBank/DDBJ databases">
        <title>Culturable bacteria isolated from Daya Bay.</title>
        <authorList>
            <person name="Zheng W."/>
            <person name="Yu S."/>
            <person name="Huang Y."/>
        </authorList>
    </citation>
    <scope>NUCLEOTIDE SEQUENCE [LARGE SCALE GENOMIC DNA]</scope>
    <source>
        <strain evidence="3 4">DP4N28-5</strain>
    </source>
</reference>
<evidence type="ECO:0000313" key="4">
    <source>
        <dbReference type="Proteomes" id="UP000756530"/>
    </source>
</evidence>
<evidence type="ECO:0000256" key="1">
    <source>
        <dbReference type="ARBA" id="ARBA00008791"/>
    </source>
</evidence>
<comment type="caution">
    <text evidence="3">The sequence shown here is derived from an EMBL/GenBank/DDBJ whole genome shotgun (WGS) entry which is preliminary data.</text>
</comment>
<dbReference type="CDD" id="cd00293">
    <property type="entry name" value="USP-like"/>
    <property type="match status" value="1"/>
</dbReference>
<proteinExistence type="inferred from homology"/>
<name>A0ABS6SYS9_9RHOB</name>
<keyword evidence="4" id="KW-1185">Reference proteome</keyword>
<dbReference type="Pfam" id="PF00582">
    <property type="entry name" value="Usp"/>
    <property type="match status" value="1"/>
</dbReference>
<dbReference type="InterPro" id="IPR006016">
    <property type="entry name" value="UspA"/>
</dbReference>
<evidence type="ECO:0000313" key="3">
    <source>
        <dbReference type="EMBL" id="MBV7378133.1"/>
    </source>
</evidence>
<dbReference type="Proteomes" id="UP000756530">
    <property type="component" value="Unassembled WGS sequence"/>
</dbReference>
<gene>
    <name evidence="3" type="ORF">KJP28_04295</name>
</gene>
<dbReference type="RefSeq" id="WP_218390983.1">
    <property type="nucleotide sequence ID" value="NZ_JAHUZE010000001.1"/>
</dbReference>
<feature type="domain" description="UspA" evidence="2">
    <location>
        <begin position="1"/>
        <end position="135"/>
    </location>
</feature>
<sequence length="135" mass="14563">MYKNVLVPIAFDETRDSKGALEIAHAIAEDGAKITALHVVEEIPSYVAQYLPEGQMGQNLKDIEATLKEKINGESGVDVKVVEGHAAHTIVDYASENGVDCIVVASHRPGVQDYFLGSTAARVVRHAKCAVHVVR</sequence>
<comment type="similarity">
    <text evidence="1">Belongs to the universal stress protein A family.</text>
</comment>
<organism evidence="3 4">
    <name type="scientific">Maritimibacter dapengensis</name>
    <dbReference type="NCBI Taxonomy" id="2836868"/>
    <lineage>
        <taxon>Bacteria</taxon>
        <taxon>Pseudomonadati</taxon>
        <taxon>Pseudomonadota</taxon>
        <taxon>Alphaproteobacteria</taxon>
        <taxon>Rhodobacterales</taxon>
        <taxon>Roseobacteraceae</taxon>
        <taxon>Maritimibacter</taxon>
    </lineage>
</organism>
<accession>A0ABS6SYS9</accession>
<protein>
    <submittedName>
        <fullName evidence="3">Universal stress protein</fullName>
    </submittedName>
</protein>